<dbReference type="Proteomes" id="UP000321685">
    <property type="component" value="Unassembled WGS sequence"/>
</dbReference>
<dbReference type="InterPro" id="IPR009003">
    <property type="entry name" value="Peptidase_S1_PA"/>
</dbReference>
<evidence type="ECO:0000313" key="3">
    <source>
        <dbReference type="EMBL" id="GEL26457.1"/>
    </source>
</evidence>
<sequence>MTTSPHPATRPASTRRRGRLGPAVAHVLAAAAAATALGVLPMAASVSAAPPPRAPAAAHPAASSPTATTTTTTTTSVLVLAPARPPRDDVAGPAPAQPRPASSAPSSARAASTGAGGAFYQAERAISVGQLLSTQSSCTATVVSSSTGSVAVTAAHCVYWPAAGPMAGAFPSHGWVRLEQFIPGRTGDGTPYGRWQIERAWVDSRWRDTGDIAYDVAFLRISPQRGRSVQDVVGSQGIAFTTPVAGTAVTALGYPVEAPFDGRTLRRCFTSAVAIDPSSDNALTMPCAMTPGASGGPWLTGFNPGTGAGTIVAVTSFHDDTGLLSARPLGDIGYALYQAADQNSGAGQNSAA</sequence>
<dbReference type="Pfam" id="PF13365">
    <property type="entry name" value="Trypsin_2"/>
    <property type="match status" value="1"/>
</dbReference>
<gene>
    <name evidence="3" type="ORF">PSU4_54110</name>
</gene>
<dbReference type="PANTHER" id="PTHR15462">
    <property type="entry name" value="SERINE PROTEASE"/>
    <property type="match status" value="1"/>
</dbReference>
<dbReference type="EMBL" id="BJVJ01000091">
    <property type="protein sequence ID" value="GEL26457.1"/>
    <property type="molecule type" value="Genomic_DNA"/>
</dbReference>
<evidence type="ECO:0000256" key="1">
    <source>
        <dbReference type="ARBA" id="ARBA00022729"/>
    </source>
</evidence>
<feature type="region of interest" description="Disordered" evidence="2">
    <location>
        <begin position="1"/>
        <end position="20"/>
    </location>
</feature>
<reference evidence="3 4" key="1">
    <citation type="submission" date="2019-07" db="EMBL/GenBank/DDBJ databases">
        <title>Whole genome shotgun sequence of Pseudonocardia sulfidoxydans NBRC 16205.</title>
        <authorList>
            <person name="Hosoyama A."/>
            <person name="Uohara A."/>
            <person name="Ohji S."/>
            <person name="Ichikawa N."/>
        </authorList>
    </citation>
    <scope>NUCLEOTIDE SEQUENCE [LARGE SCALE GENOMIC DNA]</scope>
    <source>
        <strain evidence="3 4">NBRC 16205</strain>
    </source>
</reference>
<feature type="compositionally biased region" description="Low complexity" evidence="2">
    <location>
        <begin position="55"/>
        <end position="82"/>
    </location>
</feature>
<proteinExistence type="predicted"/>
<name>A0A511DQ28_9PSEU</name>
<keyword evidence="4" id="KW-1185">Reference proteome</keyword>
<evidence type="ECO:0008006" key="5">
    <source>
        <dbReference type="Google" id="ProtNLM"/>
    </source>
</evidence>
<comment type="caution">
    <text evidence="3">The sequence shown here is derived from an EMBL/GenBank/DDBJ whole genome shotgun (WGS) entry which is preliminary data.</text>
</comment>
<dbReference type="SUPFAM" id="SSF50494">
    <property type="entry name" value="Trypsin-like serine proteases"/>
    <property type="match status" value="1"/>
</dbReference>
<protein>
    <recommendedName>
        <fullName evidence="5">Peptidase S1 domain-containing protein</fullName>
    </recommendedName>
</protein>
<feature type="compositionally biased region" description="Low complexity" evidence="2">
    <location>
        <begin position="91"/>
        <end position="112"/>
    </location>
</feature>
<accession>A0A511DQ28</accession>
<keyword evidence="1" id="KW-0732">Signal</keyword>
<dbReference type="Gene3D" id="2.40.10.10">
    <property type="entry name" value="Trypsin-like serine proteases"/>
    <property type="match status" value="2"/>
</dbReference>
<dbReference type="AlphaFoldDB" id="A0A511DQ28"/>
<organism evidence="3 4">
    <name type="scientific">Pseudonocardia sulfidoxydans NBRC 16205</name>
    <dbReference type="NCBI Taxonomy" id="1223511"/>
    <lineage>
        <taxon>Bacteria</taxon>
        <taxon>Bacillati</taxon>
        <taxon>Actinomycetota</taxon>
        <taxon>Actinomycetes</taxon>
        <taxon>Pseudonocardiales</taxon>
        <taxon>Pseudonocardiaceae</taxon>
        <taxon>Pseudonocardia</taxon>
    </lineage>
</organism>
<dbReference type="InterPro" id="IPR050966">
    <property type="entry name" value="Glutamyl_endopeptidase"/>
</dbReference>
<feature type="region of interest" description="Disordered" evidence="2">
    <location>
        <begin position="46"/>
        <end position="112"/>
    </location>
</feature>
<evidence type="ECO:0000313" key="4">
    <source>
        <dbReference type="Proteomes" id="UP000321685"/>
    </source>
</evidence>
<evidence type="ECO:0000256" key="2">
    <source>
        <dbReference type="SAM" id="MobiDB-lite"/>
    </source>
</evidence>
<dbReference type="RefSeq" id="WP_246115378.1">
    <property type="nucleotide sequence ID" value="NZ_BJVJ01000091.1"/>
</dbReference>
<dbReference type="InterPro" id="IPR043504">
    <property type="entry name" value="Peptidase_S1_PA_chymotrypsin"/>
</dbReference>